<feature type="binding site" evidence="2">
    <location>
        <begin position="355"/>
        <end position="358"/>
    </location>
    <ligand>
        <name>ATP</name>
        <dbReference type="ChEBI" id="CHEBI:30616"/>
    </ligand>
</feature>
<dbReference type="Gene3D" id="3.40.50.300">
    <property type="entry name" value="P-loop containing nucleotide triphosphate hydrolases"/>
    <property type="match status" value="1"/>
</dbReference>
<protein>
    <recommendedName>
        <fullName evidence="2">ATP-dependent dethiobiotin synthetase BioD</fullName>
        <ecNumber evidence="2">6.3.3.3</ecNumber>
    </recommendedName>
    <alternativeName>
        <fullName evidence="2">DTB synthetase</fullName>
        <shortName evidence="2">DTBS</shortName>
    </alternativeName>
    <alternativeName>
        <fullName evidence="2">Dethiobiotin synthase</fullName>
    </alternativeName>
</protein>
<keyword evidence="2" id="KW-0479">Metal-binding</keyword>
<feature type="binding site" evidence="2">
    <location>
        <position position="299"/>
    </location>
    <ligand>
        <name>Mg(2+)</name>
        <dbReference type="ChEBI" id="CHEBI:18420"/>
    </ligand>
</feature>
<dbReference type="Pfam" id="PF13500">
    <property type="entry name" value="AAA_26"/>
    <property type="match status" value="1"/>
</dbReference>
<dbReference type="NCBIfam" id="TIGR00347">
    <property type="entry name" value="bioD"/>
    <property type="match status" value="1"/>
</dbReference>
<dbReference type="GO" id="GO:0005737">
    <property type="term" value="C:cytoplasm"/>
    <property type="evidence" value="ECO:0007669"/>
    <property type="project" value="UniProtKB-SubCell"/>
</dbReference>
<keyword evidence="1 2" id="KW-0093">Biotin biosynthesis</keyword>
<feature type="binding site" evidence="2">
    <location>
        <position position="355"/>
    </location>
    <ligand>
        <name>Mg(2+)</name>
        <dbReference type="ChEBI" id="CHEBI:18420"/>
    </ligand>
</feature>
<evidence type="ECO:0000256" key="1">
    <source>
        <dbReference type="ARBA" id="ARBA00022756"/>
    </source>
</evidence>
<comment type="cofactor">
    <cofactor evidence="2">
        <name>Mg(2+)</name>
        <dbReference type="ChEBI" id="CHEBI:18420"/>
    </cofactor>
</comment>
<comment type="pathway">
    <text evidence="2">Cofactor biosynthesis; biotin biosynthesis; biotin from 7,8-diaminononanoate: step 1/2.</text>
</comment>
<accession>A0A0C6P0I8</accession>
<evidence type="ECO:0000313" key="4">
    <source>
        <dbReference type="EMBL" id="CCJ53056.1"/>
    </source>
</evidence>
<dbReference type="PANTHER" id="PTHR43210:SF5">
    <property type="entry name" value="DETHIOBIOTIN SYNTHETASE"/>
    <property type="match status" value="1"/>
</dbReference>
<dbReference type="Pfam" id="PF08242">
    <property type="entry name" value="Methyltransf_12"/>
    <property type="match status" value="1"/>
</dbReference>
<comment type="subcellular location">
    <subcellularLocation>
        <location evidence="2">Cytoplasm</location>
    </subcellularLocation>
</comment>
<dbReference type="InterPro" id="IPR013217">
    <property type="entry name" value="Methyltransf_12"/>
</dbReference>
<comment type="caution">
    <text evidence="2">Lacks conserved residue(s) required for the propagation of feature annotation.</text>
</comment>
<proteinExistence type="inferred from homology"/>
<dbReference type="GO" id="GO:0005524">
    <property type="term" value="F:ATP binding"/>
    <property type="evidence" value="ECO:0007669"/>
    <property type="project" value="UniProtKB-UniRule"/>
</dbReference>
<dbReference type="Proteomes" id="UP000007564">
    <property type="component" value="Chromosome"/>
</dbReference>
<dbReference type="InterPro" id="IPR027417">
    <property type="entry name" value="P-loop_NTPase"/>
</dbReference>
<dbReference type="HAMAP" id="MF_00336">
    <property type="entry name" value="BioD"/>
    <property type="match status" value="1"/>
</dbReference>
<feature type="binding site" evidence="2">
    <location>
        <position position="291"/>
    </location>
    <ligand>
        <name>substrate</name>
    </ligand>
</feature>
<sequence>MNTRSTPTIGQRFDRAAARYETHAEVQRHAAEQLAERIAALPLPAEPRILEIGCGTGLLTRALARRLGRADWTITDIAPAMLAAQQAGPPPAGRVRHQLVDGEHPAGLPGGYDLICSSLAVQWFGDLDAGLARLAGLLAPGGLLAIATLAEHTFSEWRAAHQAHGLHAATPAYPPAERIGRTLAGLRGGITREAYRQRHPDALHFVRSLKAIGASAPAAGHAPLSPAAFRRVLAQFDRQGNHVTYDLAYGLWRKQAPGVFVTGTDTGVGKTLASAILARAWRAHYWKPLQTGVAEEPGDTETVAALAGLEPARLHPPAHVLQAPLSPWAAAPLEGVTLDAAAIAPPQVDGPLVVEGAGGLYVPIDERHMMIDLIARLGMPVVLAARSGLGTINHTLLSLHALRERRLPVLGVIMLGEPSAGNRHAIEHFGGVPVLAQIPRLARVDAEAVEAWAARIPPLADCLARRWPDRQETPACRP</sequence>
<dbReference type="CDD" id="cd03109">
    <property type="entry name" value="DTBS"/>
    <property type="match status" value="1"/>
</dbReference>
<dbReference type="GO" id="GO:0004141">
    <property type="term" value="F:dethiobiotin synthase activity"/>
    <property type="evidence" value="ECO:0007669"/>
    <property type="project" value="UniProtKB-UniRule"/>
</dbReference>
<dbReference type="InterPro" id="IPR029063">
    <property type="entry name" value="SAM-dependent_MTases_sf"/>
</dbReference>
<reference evidence="4 5" key="1">
    <citation type="journal article" date="2012" name="BMC Genomics">
        <title>Comparative genomics of the classical Bordetella subspecies: the evolution and exchange of virulence-associated diversity amongst closely related pathogens.</title>
        <authorList>
            <person name="Park J."/>
            <person name="Zhang Y."/>
            <person name="Buboltz A.M."/>
            <person name="Zhang X."/>
            <person name="Schuster S.C."/>
            <person name="Ahuja U."/>
            <person name="Liu M."/>
            <person name="Miller J.F."/>
            <person name="Sebaihia M."/>
            <person name="Bentley S.D."/>
            <person name="Parkhill J."/>
            <person name="Harvill E.T."/>
        </authorList>
    </citation>
    <scope>NUCLEOTIDE SEQUENCE [LARGE SCALE GENOMIC DNA]</scope>
    <source>
        <strain evidence="4 5">253</strain>
    </source>
</reference>
<keyword evidence="2" id="KW-0436">Ligase</keyword>
<comment type="similarity">
    <text evidence="2">Belongs to the dethiobiotin synthetase family.</text>
</comment>
<dbReference type="EMBL" id="HE965806">
    <property type="protein sequence ID" value="CCJ53056.1"/>
    <property type="molecule type" value="Genomic_DNA"/>
</dbReference>
<keyword evidence="2" id="KW-0067">ATP-binding</keyword>
<feature type="domain" description="Methyltransferase type 12" evidence="3">
    <location>
        <begin position="50"/>
        <end position="144"/>
    </location>
</feature>
<dbReference type="OrthoDB" id="9802097at2"/>
<dbReference type="AlphaFoldDB" id="A0A0C6P0I8"/>
<dbReference type="KEGG" id="bbh:BN112_1138"/>
<dbReference type="HOGENOM" id="CLU_046963_0_0_4"/>
<organism evidence="4 5">
    <name type="scientific">Bordetella bronchiseptica 253</name>
    <dbReference type="NCBI Taxonomy" id="568707"/>
    <lineage>
        <taxon>Bacteria</taxon>
        <taxon>Pseudomonadati</taxon>
        <taxon>Pseudomonadota</taxon>
        <taxon>Betaproteobacteria</taxon>
        <taxon>Burkholderiales</taxon>
        <taxon>Alcaligenaceae</taxon>
        <taxon>Bordetella</taxon>
    </lineage>
</organism>
<comment type="function">
    <text evidence="2">Catalyzes a mechanistically unusual reaction, the ATP-dependent insertion of CO2 between the N7 and N8 nitrogen atoms of 7,8-diaminopelargonic acid (DAPA, also called 7,8-diammoniononanoate) to form a ureido ring.</text>
</comment>
<feature type="active site" evidence="2">
    <location>
        <position position="287"/>
    </location>
</feature>
<comment type="catalytic activity">
    <reaction evidence="2">
        <text>(7R,8S)-7,8-diammoniononanoate + CO2 + ATP = (4R,5S)-dethiobiotin + ADP + phosphate + 3 H(+)</text>
        <dbReference type="Rhea" id="RHEA:15805"/>
        <dbReference type="ChEBI" id="CHEBI:15378"/>
        <dbReference type="ChEBI" id="CHEBI:16526"/>
        <dbReference type="ChEBI" id="CHEBI:30616"/>
        <dbReference type="ChEBI" id="CHEBI:43474"/>
        <dbReference type="ChEBI" id="CHEBI:149469"/>
        <dbReference type="ChEBI" id="CHEBI:149473"/>
        <dbReference type="ChEBI" id="CHEBI:456216"/>
        <dbReference type="EC" id="6.3.3.3"/>
    </reaction>
</comment>
<dbReference type="EC" id="6.3.3.3" evidence="2"/>
<keyword evidence="2" id="KW-0963">Cytoplasm</keyword>
<keyword evidence="2" id="KW-0460">Magnesium</keyword>
<dbReference type="CDD" id="cd02440">
    <property type="entry name" value="AdoMet_MTases"/>
    <property type="match status" value="1"/>
</dbReference>
<comment type="subunit">
    <text evidence="2">Homodimer.</text>
</comment>
<dbReference type="GO" id="GO:0009102">
    <property type="term" value="P:biotin biosynthetic process"/>
    <property type="evidence" value="ECO:0007669"/>
    <property type="project" value="UniProtKB-UniRule"/>
</dbReference>
<evidence type="ECO:0000259" key="3">
    <source>
        <dbReference type="Pfam" id="PF08242"/>
    </source>
</evidence>
<evidence type="ECO:0000256" key="2">
    <source>
        <dbReference type="HAMAP-Rule" id="MF_00336"/>
    </source>
</evidence>
<dbReference type="Gene3D" id="3.40.50.150">
    <property type="entry name" value="Vaccinia Virus protein VP39"/>
    <property type="match status" value="1"/>
</dbReference>
<evidence type="ECO:0000313" key="5">
    <source>
        <dbReference type="Proteomes" id="UP000007564"/>
    </source>
</evidence>
<dbReference type="UniPathway" id="UPA00078">
    <property type="reaction ID" value="UER00161"/>
</dbReference>
<feature type="binding site" evidence="2">
    <location>
        <position position="299"/>
    </location>
    <ligand>
        <name>ATP</name>
        <dbReference type="ChEBI" id="CHEBI:30616"/>
    </ligand>
</feature>
<gene>
    <name evidence="2" type="primary">bioD</name>
    <name evidence="4" type="ORF">BN112_1138</name>
</gene>
<name>A0A0C6P0I8_BORBO</name>
<dbReference type="GO" id="GO:0000287">
    <property type="term" value="F:magnesium ion binding"/>
    <property type="evidence" value="ECO:0007669"/>
    <property type="project" value="UniProtKB-UniRule"/>
</dbReference>
<dbReference type="SUPFAM" id="SSF52540">
    <property type="entry name" value="P-loop containing nucleoside triphosphate hydrolases"/>
    <property type="match status" value="1"/>
</dbReference>
<feature type="binding site" evidence="2">
    <location>
        <position position="271"/>
    </location>
    <ligand>
        <name>Mg(2+)</name>
        <dbReference type="ChEBI" id="CHEBI:18420"/>
    </ligand>
</feature>
<dbReference type="PANTHER" id="PTHR43210">
    <property type="entry name" value="DETHIOBIOTIN SYNTHETASE"/>
    <property type="match status" value="1"/>
</dbReference>
<dbReference type="InterPro" id="IPR004472">
    <property type="entry name" value="DTB_synth_BioD"/>
</dbReference>
<feature type="binding site" evidence="2">
    <location>
        <begin position="267"/>
        <end position="272"/>
    </location>
    <ligand>
        <name>ATP</name>
        <dbReference type="ChEBI" id="CHEBI:30616"/>
    </ligand>
</feature>
<keyword evidence="2" id="KW-0547">Nucleotide-binding</keyword>
<feature type="binding site" evidence="2">
    <location>
        <begin position="439"/>
        <end position="441"/>
    </location>
    <ligand>
        <name>ATP</name>
        <dbReference type="ChEBI" id="CHEBI:30616"/>
    </ligand>
</feature>
<dbReference type="SUPFAM" id="SSF53335">
    <property type="entry name" value="S-adenosyl-L-methionine-dependent methyltransferases"/>
    <property type="match status" value="1"/>
</dbReference>
<dbReference type="RefSeq" id="WP_015064000.1">
    <property type="nucleotide sequence ID" value="NC_019382.1"/>
</dbReference>